<organism evidence="1 2">
    <name type="scientific">Leyella stercorea DSM 18206</name>
    <dbReference type="NCBI Taxonomy" id="1002367"/>
    <lineage>
        <taxon>Bacteria</taxon>
        <taxon>Pseudomonadati</taxon>
        <taxon>Bacteroidota</taxon>
        <taxon>Bacteroidia</taxon>
        <taxon>Bacteroidales</taxon>
        <taxon>Prevotellaceae</taxon>
        <taxon>Leyella</taxon>
    </lineage>
</organism>
<accession>G6AYZ7</accession>
<dbReference type="EMBL" id="AFZZ01000164">
    <property type="protein sequence ID" value="EHJ38805.1"/>
    <property type="molecule type" value="Genomic_DNA"/>
</dbReference>
<dbReference type="AlphaFoldDB" id="G6AYZ7"/>
<dbReference type="PATRIC" id="fig|1002367.3.peg.1511"/>
<sequence>MAKRNFGKEYKTSQELVTILEHRGLTINDRQKAQLYLESIGYYRLSAYMHPLLKTPKSLHQYKTGASFAKVMMLYRFDKKLRMLLFNEIEKIEIAIREAVMNMAAERTGDIYWLTNSSYFRDQTIFNNSMAMLSKEYERSTEDFIEHFKRTYTEPFPPAWILGELLPMGSVNMYYRNLKDKTLKKQIAKRFGLHAPVLESWLSVLTLTRNACCHHARVWNKVNKIIPNDMKGMTMPWITIDADKRRIYYNICIIKYFLNIISPNNDMSDKINRLFEAFPEIDQKALGFTVGWENEPLWHH</sequence>
<proteinExistence type="predicted"/>
<dbReference type="InterPro" id="IPR011664">
    <property type="entry name" value="Abi_system_AbiD/AbiF-like"/>
</dbReference>
<comment type="caution">
    <text evidence="1">The sequence shown here is derived from an EMBL/GenBank/DDBJ whole genome shotgun (WGS) entry which is preliminary data.</text>
</comment>
<gene>
    <name evidence="1" type="ORF">HMPREF0673_01859</name>
</gene>
<dbReference type="HOGENOM" id="CLU_044962_2_1_10"/>
<evidence type="ECO:0000313" key="1">
    <source>
        <dbReference type="EMBL" id="EHJ38805.1"/>
    </source>
</evidence>
<protein>
    <submittedName>
        <fullName evidence="1">Abi-like protein</fullName>
    </submittedName>
</protein>
<dbReference type="Pfam" id="PF07751">
    <property type="entry name" value="Abi_2"/>
    <property type="match status" value="1"/>
</dbReference>
<dbReference type="GeneID" id="78337456"/>
<reference evidence="1 2" key="1">
    <citation type="submission" date="2011-08" db="EMBL/GenBank/DDBJ databases">
        <authorList>
            <person name="Weinstock G."/>
            <person name="Sodergren E."/>
            <person name="Clifton S."/>
            <person name="Fulton L."/>
            <person name="Fulton B."/>
            <person name="Courtney L."/>
            <person name="Fronick C."/>
            <person name="Harrison M."/>
            <person name="Strong C."/>
            <person name="Farmer C."/>
            <person name="Delahaunty K."/>
            <person name="Markovic C."/>
            <person name="Hall O."/>
            <person name="Minx P."/>
            <person name="Tomlinson C."/>
            <person name="Mitreva M."/>
            <person name="Hou S."/>
            <person name="Chen J."/>
            <person name="Wollam A."/>
            <person name="Pepin K.H."/>
            <person name="Johnson M."/>
            <person name="Bhonagiri V."/>
            <person name="Zhang X."/>
            <person name="Suruliraj S."/>
            <person name="Warren W."/>
            <person name="Chinwalla A."/>
            <person name="Mardis E.R."/>
            <person name="Wilson R.K."/>
        </authorList>
    </citation>
    <scope>NUCLEOTIDE SEQUENCE [LARGE SCALE GENOMIC DNA]</scope>
    <source>
        <strain evidence="1 2">DSM 18206</strain>
    </source>
</reference>
<dbReference type="eggNOG" id="COG4823">
    <property type="taxonomic scope" value="Bacteria"/>
</dbReference>
<dbReference type="RefSeq" id="WP_007900747.1">
    <property type="nucleotide sequence ID" value="NZ_JH379441.1"/>
</dbReference>
<dbReference type="Proteomes" id="UP000004407">
    <property type="component" value="Unassembled WGS sequence"/>
</dbReference>
<evidence type="ECO:0000313" key="2">
    <source>
        <dbReference type="Proteomes" id="UP000004407"/>
    </source>
</evidence>
<name>G6AYZ7_9BACT</name>